<evidence type="ECO:0000313" key="1">
    <source>
        <dbReference type="EMBL" id="KAG2564941.1"/>
    </source>
</evidence>
<accession>A0A8T0PRC9</accession>
<proteinExistence type="predicted"/>
<organism evidence="1 2">
    <name type="scientific">Panicum virgatum</name>
    <name type="common">Blackwell switchgrass</name>
    <dbReference type="NCBI Taxonomy" id="38727"/>
    <lineage>
        <taxon>Eukaryota</taxon>
        <taxon>Viridiplantae</taxon>
        <taxon>Streptophyta</taxon>
        <taxon>Embryophyta</taxon>
        <taxon>Tracheophyta</taxon>
        <taxon>Spermatophyta</taxon>
        <taxon>Magnoliopsida</taxon>
        <taxon>Liliopsida</taxon>
        <taxon>Poales</taxon>
        <taxon>Poaceae</taxon>
        <taxon>PACMAD clade</taxon>
        <taxon>Panicoideae</taxon>
        <taxon>Panicodae</taxon>
        <taxon>Paniceae</taxon>
        <taxon>Panicinae</taxon>
        <taxon>Panicum</taxon>
        <taxon>Panicum sect. Hiantes</taxon>
    </lineage>
</organism>
<name>A0A8T0PRC9_PANVG</name>
<dbReference type="AlphaFoldDB" id="A0A8T0PRC9"/>
<sequence>MFNSFEFIWKTRGLFGSTPQIATPNVRLATLILAGVWFTVKIWHATATKPSCHRFCERKCGGRFCRHNTRGAPQPFLLDLASSVKLAAPHSRCAWSTARPGAAPRRLRARPPR</sequence>
<comment type="caution">
    <text evidence="1">The sequence shown here is derived from an EMBL/GenBank/DDBJ whole genome shotgun (WGS) entry which is preliminary data.</text>
</comment>
<protein>
    <submittedName>
        <fullName evidence="1">Uncharacterized protein</fullName>
    </submittedName>
</protein>
<evidence type="ECO:0000313" key="2">
    <source>
        <dbReference type="Proteomes" id="UP000823388"/>
    </source>
</evidence>
<gene>
    <name evidence="1" type="ORF">PVAP13_7NG045500</name>
</gene>
<dbReference type="Proteomes" id="UP000823388">
    <property type="component" value="Chromosome 7N"/>
</dbReference>
<dbReference type="EMBL" id="CM029050">
    <property type="protein sequence ID" value="KAG2564941.1"/>
    <property type="molecule type" value="Genomic_DNA"/>
</dbReference>
<reference evidence="1" key="1">
    <citation type="submission" date="2020-05" db="EMBL/GenBank/DDBJ databases">
        <title>WGS assembly of Panicum virgatum.</title>
        <authorList>
            <person name="Lovell J.T."/>
            <person name="Jenkins J."/>
            <person name="Shu S."/>
            <person name="Juenger T.E."/>
            <person name="Schmutz J."/>
        </authorList>
    </citation>
    <scope>NUCLEOTIDE SEQUENCE</scope>
    <source>
        <strain evidence="1">AP13</strain>
    </source>
</reference>
<keyword evidence="2" id="KW-1185">Reference proteome</keyword>